<dbReference type="PRINTS" id="PR00069">
    <property type="entry name" value="ALDKETRDTASE"/>
</dbReference>
<comment type="similarity">
    <text evidence="1">Belongs to the aldo/keto reductase family.</text>
</comment>
<proteinExistence type="inferred from homology"/>
<dbReference type="PROSITE" id="PS00062">
    <property type="entry name" value="ALDOKETO_REDUCTASE_2"/>
    <property type="match status" value="1"/>
</dbReference>
<dbReference type="FunFam" id="3.20.20.100:FF:000007">
    <property type="entry name" value="NAD(P)H-dependent D-xylose reductase xyl1"/>
    <property type="match status" value="1"/>
</dbReference>
<feature type="site" description="Lowers pKa of active site Tyr" evidence="5">
    <location>
        <position position="81"/>
    </location>
</feature>
<name>A0AAW2ZB95_9EUKA</name>
<reference evidence="7 8" key="1">
    <citation type="submission" date="2024-03" db="EMBL/GenBank/DDBJ databases">
        <title>The Acrasis kona genome and developmental transcriptomes reveal deep origins of eukaryotic multicellular pathways.</title>
        <authorList>
            <person name="Sheikh S."/>
            <person name="Fu C.-J."/>
            <person name="Brown M.W."/>
            <person name="Baldauf S.L."/>
        </authorList>
    </citation>
    <scope>NUCLEOTIDE SEQUENCE [LARGE SCALE GENOMIC DNA]</scope>
    <source>
        <strain evidence="7 8">ATCC MYA-3509</strain>
    </source>
</reference>
<dbReference type="InterPro" id="IPR023210">
    <property type="entry name" value="NADP_OxRdtase_dom"/>
</dbReference>
<evidence type="ECO:0000256" key="3">
    <source>
        <dbReference type="PIRSR" id="PIRSR000097-1"/>
    </source>
</evidence>
<comment type="caution">
    <text evidence="7">The sequence shown here is derived from an EMBL/GenBank/DDBJ whole genome shotgun (WGS) entry which is preliminary data.</text>
</comment>
<keyword evidence="8" id="KW-1185">Reference proteome</keyword>
<gene>
    <name evidence="7" type="ORF">AKO1_001464</name>
</gene>
<evidence type="ECO:0000256" key="1">
    <source>
        <dbReference type="ARBA" id="ARBA00007905"/>
    </source>
</evidence>
<evidence type="ECO:0000256" key="2">
    <source>
        <dbReference type="ARBA" id="ARBA00023002"/>
    </source>
</evidence>
<dbReference type="SUPFAM" id="SSF51430">
    <property type="entry name" value="NAD(P)-linked oxidoreductase"/>
    <property type="match status" value="1"/>
</dbReference>
<evidence type="ECO:0000256" key="4">
    <source>
        <dbReference type="PIRSR" id="PIRSR000097-2"/>
    </source>
</evidence>
<dbReference type="Gene3D" id="3.20.20.100">
    <property type="entry name" value="NADP-dependent oxidoreductase domain"/>
    <property type="match status" value="1"/>
</dbReference>
<feature type="active site" description="Proton donor" evidence="3">
    <location>
        <position position="52"/>
    </location>
</feature>
<dbReference type="PROSITE" id="PS00798">
    <property type="entry name" value="ALDOKETO_REDUCTASE_1"/>
    <property type="match status" value="1"/>
</dbReference>
<dbReference type="Pfam" id="PF00248">
    <property type="entry name" value="Aldo_ket_red"/>
    <property type="match status" value="1"/>
</dbReference>
<protein>
    <submittedName>
        <fullName evidence="7">D-xylose reductase</fullName>
    </submittedName>
</protein>
<keyword evidence="2" id="KW-0560">Oxidoreductase</keyword>
<evidence type="ECO:0000313" key="7">
    <source>
        <dbReference type="EMBL" id="KAL0486537.1"/>
    </source>
</evidence>
<accession>A0AAW2ZB95</accession>
<sequence length="326" mass="36984">MSNTPNITLKTTGQKMPIVGFGLWKVNKETCAETVYNAIKAGYRLFDGAADYGNEKQVGEGLARAFKEGLVKREDLFITTKLWNTNHKKENVKKGFDRSIGDLGLDYVDLYLIHFPIAIKYVPESERYPPGFFVDGKSKVEMEKTPISETWAAMEELYDSGRAKNIGVSNFEGQLLTDLLNYCRIEPAVLQIEHHPYYTQEELVQFCEQHNIAVTAYSSFGALSFIECDMKRAKSAPPLMENEHVVEIAKKHDKTPAQVLLRWATQRNIAVVPKSNNKDRLAQNLNCCDFDLSKEELETLSGLNRNLKFNKPTNYGIPVIAAFHDY</sequence>
<dbReference type="InterPro" id="IPR020471">
    <property type="entry name" value="AKR"/>
</dbReference>
<evidence type="ECO:0000256" key="5">
    <source>
        <dbReference type="PIRSR" id="PIRSR000097-3"/>
    </source>
</evidence>
<evidence type="ECO:0000313" key="8">
    <source>
        <dbReference type="Proteomes" id="UP001431209"/>
    </source>
</evidence>
<dbReference type="Proteomes" id="UP001431209">
    <property type="component" value="Unassembled WGS sequence"/>
</dbReference>
<organism evidence="7 8">
    <name type="scientific">Acrasis kona</name>
    <dbReference type="NCBI Taxonomy" id="1008807"/>
    <lineage>
        <taxon>Eukaryota</taxon>
        <taxon>Discoba</taxon>
        <taxon>Heterolobosea</taxon>
        <taxon>Tetramitia</taxon>
        <taxon>Eutetramitia</taxon>
        <taxon>Acrasidae</taxon>
        <taxon>Acrasis</taxon>
    </lineage>
</organism>
<dbReference type="AlphaFoldDB" id="A0AAW2ZB95"/>
<feature type="binding site" evidence="4">
    <location>
        <position position="114"/>
    </location>
    <ligand>
        <name>substrate</name>
    </ligand>
</feature>
<feature type="domain" description="NADP-dependent oxidoreductase" evidence="6">
    <location>
        <begin position="20"/>
        <end position="303"/>
    </location>
</feature>
<dbReference type="PANTHER" id="PTHR11732">
    <property type="entry name" value="ALDO/KETO REDUCTASE"/>
    <property type="match status" value="1"/>
</dbReference>
<evidence type="ECO:0000259" key="6">
    <source>
        <dbReference type="Pfam" id="PF00248"/>
    </source>
</evidence>
<dbReference type="EMBL" id="JAOPGA020001241">
    <property type="protein sequence ID" value="KAL0486537.1"/>
    <property type="molecule type" value="Genomic_DNA"/>
</dbReference>
<dbReference type="InterPro" id="IPR036812">
    <property type="entry name" value="NAD(P)_OxRdtase_dom_sf"/>
</dbReference>
<dbReference type="GO" id="GO:0016491">
    <property type="term" value="F:oxidoreductase activity"/>
    <property type="evidence" value="ECO:0007669"/>
    <property type="project" value="UniProtKB-KW"/>
</dbReference>
<dbReference type="PIRSF" id="PIRSF000097">
    <property type="entry name" value="AKR"/>
    <property type="match status" value="1"/>
</dbReference>
<dbReference type="InterPro" id="IPR018170">
    <property type="entry name" value="Aldo/ket_reductase_CS"/>
</dbReference>